<comment type="caution">
    <text evidence="11">The sequence shown here is derived from an EMBL/GenBank/DDBJ whole genome shotgun (WGS) entry which is preliminary data.</text>
</comment>
<keyword evidence="8" id="KW-0406">Ion transport</keyword>
<dbReference type="GO" id="GO:0015379">
    <property type="term" value="F:potassium:chloride symporter activity"/>
    <property type="evidence" value="ECO:0007669"/>
    <property type="project" value="InterPro"/>
</dbReference>
<sequence length="458" mass="50602">MKMKKRNRLKKKLASQRFLIPQIVTLVFVLLILAGTGLLMLPAVTQSGEGTNFLDALFTATSAVCVTGLSTLTVADHYNLWGQGILLMLIEIGGIGFMSIPVFFYILARKRVHLSTRMILRESLNLDRMSGEIHLAWYLIRIAFLIQVSGIILLAFAFVPRFGWEQGLWYSVFHAISAFCNAGFDLFGNSMVGFQNDPFVLGVVSFLIIAGGLGFLVWFDLLHTASKKRSLHSRLAWIAMIVLVVFGTAGFFLTEANSQLITGDSVIERFFQYLFLAVTPRTAGFFSIDYGQMSQAGLMLTMILMYIGGTSGSTAGGLKTTTFAVLIIKIRSLLKGRSRAEVFGRTIKESAVSRAFTLFFLTLTLCFVAIFLLSITERMPQTPNFGLPTIAFEVFSAFGTVGLTMGLTPYLSVFGKLLIIFLMFIGRVGIMTVAFSLMKKANKQEAGYKYPDETVMIG</sequence>
<evidence type="ECO:0000256" key="2">
    <source>
        <dbReference type="ARBA" id="ARBA00022448"/>
    </source>
</evidence>
<dbReference type="GO" id="GO:0005886">
    <property type="term" value="C:plasma membrane"/>
    <property type="evidence" value="ECO:0007669"/>
    <property type="project" value="UniProtKB-SubCell"/>
</dbReference>
<dbReference type="Proteomes" id="UP000286288">
    <property type="component" value="Unassembled WGS sequence"/>
</dbReference>
<dbReference type="EMBL" id="QRMZ01000015">
    <property type="protein sequence ID" value="RHK05805.1"/>
    <property type="molecule type" value="Genomic_DNA"/>
</dbReference>
<evidence type="ECO:0000256" key="9">
    <source>
        <dbReference type="ARBA" id="ARBA00023136"/>
    </source>
</evidence>
<reference evidence="11 12" key="1">
    <citation type="submission" date="2018-08" db="EMBL/GenBank/DDBJ databases">
        <title>A genome reference for cultivated species of the human gut microbiota.</title>
        <authorList>
            <person name="Zou Y."/>
            <person name="Xue W."/>
            <person name="Luo G."/>
        </authorList>
    </citation>
    <scope>NUCLEOTIDE SEQUENCE [LARGE SCALE GENOMIC DNA]</scope>
    <source>
        <strain evidence="11 12">AF48-16</strain>
    </source>
</reference>
<dbReference type="PANTHER" id="PTHR32024">
    <property type="entry name" value="TRK SYSTEM POTASSIUM UPTAKE PROTEIN TRKG-RELATED"/>
    <property type="match status" value="1"/>
</dbReference>
<feature type="transmembrane region" description="Helical" evidence="10">
    <location>
        <begin position="135"/>
        <end position="156"/>
    </location>
</feature>
<accession>A0A415ER14</accession>
<evidence type="ECO:0000313" key="12">
    <source>
        <dbReference type="Proteomes" id="UP000286288"/>
    </source>
</evidence>
<dbReference type="InterPro" id="IPR004772">
    <property type="entry name" value="TrkH"/>
</dbReference>
<keyword evidence="5 10" id="KW-0812">Transmembrane</keyword>
<evidence type="ECO:0000256" key="6">
    <source>
        <dbReference type="ARBA" id="ARBA00022958"/>
    </source>
</evidence>
<evidence type="ECO:0000256" key="7">
    <source>
        <dbReference type="ARBA" id="ARBA00022989"/>
    </source>
</evidence>
<evidence type="ECO:0000256" key="10">
    <source>
        <dbReference type="SAM" id="Phobius"/>
    </source>
</evidence>
<feature type="transmembrane region" description="Helical" evidence="10">
    <location>
        <begin position="199"/>
        <end position="222"/>
    </location>
</feature>
<keyword evidence="2" id="KW-0813">Transport</keyword>
<gene>
    <name evidence="11" type="ORF">DW084_11745</name>
</gene>
<keyword evidence="7 10" id="KW-1133">Transmembrane helix</keyword>
<comment type="subcellular location">
    <subcellularLocation>
        <location evidence="1">Cell membrane</location>
        <topology evidence="1">Multi-pass membrane protein</topology>
    </subcellularLocation>
</comment>
<feature type="transmembrane region" description="Helical" evidence="10">
    <location>
        <begin position="234"/>
        <end position="253"/>
    </location>
</feature>
<evidence type="ECO:0000256" key="3">
    <source>
        <dbReference type="ARBA" id="ARBA00022475"/>
    </source>
</evidence>
<protein>
    <submittedName>
        <fullName evidence="11">Trk family potassium uptake protein</fullName>
    </submittedName>
</protein>
<feature type="transmembrane region" description="Helical" evidence="10">
    <location>
        <begin position="387"/>
        <end position="411"/>
    </location>
</feature>
<organism evidence="11 12">
    <name type="scientific">Enterococcus casseliflavus</name>
    <name type="common">Enterococcus flavescens</name>
    <dbReference type="NCBI Taxonomy" id="37734"/>
    <lineage>
        <taxon>Bacteria</taxon>
        <taxon>Bacillati</taxon>
        <taxon>Bacillota</taxon>
        <taxon>Bacilli</taxon>
        <taxon>Lactobacillales</taxon>
        <taxon>Enterococcaceae</taxon>
        <taxon>Enterococcus</taxon>
    </lineage>
</organism>
<keyword evidence="4" id="KW-0633">Potassium transport</keyword>
<evidence type="ECO:0000256" key="1">
    <source>
        <dbReference type="ARBA" id="ARBA00004651"/>
    </source>
</evidence>
<feature type="transmembrane region" description="Helical" evidence="10">
    <location>
        <begin position="303"/>
        <end position="328"/>
    </location>
</feature>
<feature type="transmembrane region" description="Helical" evidence="10">
    <location>
        <begin position="20"/>
        <end position="41"/>
    </location>
</feature>
<feature type="transmembrane region" description="Helical" evidence="10">
    <location>
        <begin position="417"/>
        <end position="438"/>
    </location>
</feature>
<dbReference type="Pfam" id="PF02386">
    <property type="entry name" value="TrkH"/>
    <property type="match status" value="1"/>
</dbReference>
<evidence type="ECO:0000313" key="11">
    <source>
        <dbReference type="EMBL" id="RHK05805.1"/>
    </source>
</evidence>
<keyword evidence="9 10" id="KW-0472">Membrane</keyword>
<feature type="transmembrane region" description="Helical" evidence="10">
    <location>
        <begin position="273"/>
        <end position="291"/>
    </location>
</feature>
<keyword evidence="6" id="KW-0630">Potassium</keyword>
<evidence type="ECO:0000256" key="4">
    <source>
        <dbReference type="ARBA" id="ARBA00022538"/>
    </source>
</evidence>
<keyword evidence="3" id="KW-1003">Cell membrane</keyword>
<dbReference type="NCBIfam" id="TIGR00933">
    <property type="entry name" value="2a38"/>
    <property type="match status" value="1"/>
</dbReference>
<dbReference type="AlphaFoldDB" id="A0A415ER14"/>
<dbReference type="PANTHER" id="PTHR32024:SF1">
    <property type="entry name" value="KTR SYSTEM POTASSIUM UPTAKE PROTEIN B"/>
    <property type="match status" value="1"/>
</dbReference>
<feature type="transmembrane region" description="Helical" evidence="10">
    <location>
        <begin position="355"/>
        <end position="375"/>
    </location>
</feature>
<dbReference type="InterPro" id="IPR003445">
    <property type="entry name" value="Cat_transpt"/>
</dbReference>
<feature type="transmembrane region" description="Helical" evidence="10">
    <location>
        <begin position="86"/>
        <end position="108"/>
    </location>
</feature>
<name>A0A415ER14_ENTCA</name>
<evidence type="ECO:0000256" key="5">
    <source>
        <dbReference type="ARBA" id="ARBA00022692"/>
    </source>
</evidence>
<evidence type="ECO:0000256" key="8">
    <source>
        <dbReference type="ARBA" id="ARBA00023065"/>
    </source>
</evidence>
<dbReference type="RefSeq" id="WP_121261853.1">
    <property type="nucleotide sequence ID" value="NZ_CABHBI010000002.1"/>
</dbReference>
<proteinExistence type="predicted"/>